<dbReference type="PANTHER" id="PTHR47990">
    <property type="entry name" value="2-OXOGLUTARATE (2OG) AND FE(II)-DEPENDENT OXYGENASE SUPERFAMILY PROTEIN-RELATED"/>
    <property type="match status" value="1"/>
</dbReference>
<keyword evidence="2" id="KW-0408">Iron</keyword>
<proteinExistence type="inferred from homology"/>
<evidence type="ECO:0000259" key="3">
    <source>
        <dbReference type="PROSITE" id="PS51471"/>
    </source>
</evidence>
<comment type="similarity">
    <text evidence="1 2">Belongs to the iron/ascorbate-dependent oxidoreductase family.</text>
</comment>
<reference evidence="4 5" key="1">
    <citation type="submission" date="2019-04" db="EMBL/GenBank/DDBJ databases">
        <title>High contiguity whole genome sequence and gene annotation resource for two Venturia nashicola isolates.</title>
        <authorList>
            <person name="Prokchorchik M."/>
            <person name="Won K."/>
            <person name="Lee Y."/>
            <person name="Choi E.D."/>
            <person name="Segonzac C."/>
            <person name="Sohn K.H."/>
        </authorList>
    </citation>
    <scope>NUCLEOTIDE SEQUENCE [LARGE SCALE GENOMIC DNA]</scope>
    <source>
        <strain evidence="4 5">PRI2</strain>
    </source>
</reference>
<protein>
    <recommendedName>
        <fullName evidence="3">Fe2OG dioxygenase domain-containing protein</fullName>
    </recommendedName>
</protein>
<dbReference type="InterPro" id="IPR027443">
    <property type="entry name" value="IPNS-like_sf"/>
</dbReference>
<comment type="caution">
    <text evidence="4">The sequence shown here is derived from an EMBL/GenBank/DDBJ whole genome shotgun (WGS) entry which is preliminary data.</text>
</comment>
<evidence type="ECO:0000313" key="4">
    <source>
        <dbReference type="EMBL" id="TID12929.1"/>
    </source>
</evidence>
<dbReference type="EMBL" id="SNSC02000031">
    <property type="protein sequence ID" value="TID12929.1"/>
    <property type="molecule type" value="Genomic_DNA"/>
</dbReference>
<dbReference type="InterPro" id="IPR005123">
    <property type="entry name" value="Oxoglu/Fe-dep_dioxygenase_dom"/>
</dbReference>
<dbReference type="PRINTS" id="PR00682">
    <property type="entry name" value="IPNSYNTHASE"/>
</dbReference>
<dbReference type="SUPFAM" id="SSF51197">
    <property type="entry name" value="Clavaminate synthase-like"/>
    <property type="match status" value="1"/>
</dbReference>
<evidence type="ECO:0000256" key="2">
    <source>
        <dbReference type="RuleBase" id="RU003682"/>
    </source>
</evidence>
<dbReference type="GO" id="GO:0016491">
    <property type="term" value="F:oxidoreductase activity"/>
    <property type="evidence" value="ECO:0007669"/>
    <property type="project" value="UniProtKB-KW"/>
</dbReference>
<dbReference type="STRING" id="86259.A0A4Z1NZ50"/>
<dbReference type="PROSITE" id="PS51471">
    <property type="entry name" value="FE2OG_OXY"/>
    <property type="match status" value="1"/>
</dbReference>
<keyword evidence="2" id="KW-0479">Metal-binding</keyword>
<sequence>MTMTIAEAPPILDFSSFYGDDDKEKSKLIDTIRSCCLRNGFFQIIGHKVPVELQDAMLDCTKQLFALPQEEKDAVLKDKNTWNRGYEKIGSQILEVGTAPELKEGFYIGEDLSNDHPYFVNKRLNSGPNIWPTTMPNLAEFKETATTYYKAMHALARDILTVIAQTLHLEPTYFREFTQDAVATLRLLHYPPQARDSDEKLSRGIGAHTDFGSVTLLLQGEVDGLQVYEKSTDEWLDVKPTKGAYVVNLGNAFMRWSNDKYVSNLHRVINKSGKERYSIPFFYSGNPDYIIECLPGCAGEEGRKYEPISVEEAVRGAYLKSYGAAQAFKQGGNTQTHSGDS</sequence>
<dbReference type="GO" id="GO:0046872">
    <property type="term" value="F:metal ion binding"/>
    <property type="evidence" value="ECO:0007669"/>
    <property type="project" value="UniProtKB-KW"/>
</dbReference>
<gene>
    <name evidence="4" type="ORF">E6O75_ATG10113</name>
</gene>
<dbReference type="GO" id="GO:0044283">
    <property type="term" value="P:small molecule biosynthetic process"/>
    <property type="evidence" value="ECO:0007669"/>
    <property type="project" value="UniProtKB-ARBA"/>
</dbReference>
<organism evidence="4 5">
    <name type="scientific">Venturia nashicola</name>
    <dbReference type="NCBI Taxonomy" id="86259"/>
    <lineage>
        <taxon>Eukaryota</taxon>
        <taxon>Fungi</taxon>
        <taxon>Dikarya</taxon>
        <taxon>Ascomycota</taxon>
        <taxon>Pezizomycotina</taxon>
        <taxon>Dothideomycetes</taxon>
        <taxon>Pleosporomycetidae</taxon>
        <taxon>Venturiales</taxon>
        <taxon>Venturiaceae</taxon>
        <taxon>Venturia</taxon>
    </lineage>
</organism>
<keyword evidence="5" id="KW-1185">Reference proteome</keyword>
<dbReference type="Pfam" id="PF03171">
    <property type="entry name" value="2OG-FeII_Oxy"/>
    <property type="match status" value="1"/>
</dbReference>
<accession>A0A4Z1NZ50</accession>
<evidence type="ECO:0000313" key="5">
    <source>
        <dbReference type="Proteomes" id="UP000298493"/>
    </source>
</evidence>
<dbReference type="InterPro" id="IPR026992">
    <property type="entry name" value="DIOX_N"/>
</dbReference>
<keyword evidence="2" id="KW-0560">Oxidoreductase</keyword>
<dbReference type="Proteomes" id="UP000298493">
    <property type="component" value="Unassembled WGS sequence"/>
</dbReference>
<dbReference type="InterPro" id="IPR044861">
    <property type="entry name" value="IPNS-like_FE2OG_OXY"/>
</dbReference>
<feature type="domain" description="Fe2OG dioxygenase" evidence="3">
    <location>
        <begin position="180"/>
        <end position="285"/>
    </location>
</feature>
<dbReference type="InterPro" id="IPR050231">
    <property type="entry name" value="Iron_ascorbate_oxido_reductase"/>
</dbReference>
<dbReference type="Gene3D" id="2.60.120.330">
    <property type="entry name" value="B-lactam Antibiotic, Isopenicillin N Synthase, Chain"/>
    <property type="match status" value="1"/>
</dbReference>
<dbReference type="OrthoDB" id="288590at2759"/>
<dbReference type="AlphaFoldDB" id="A0A4Z1NZ50"/>
<dbReference type="Pfam" id="PF14226">
    <property type="entry name" value="DIOX_N"/>
    <property type="match status" value="1"/>
</dbReference>
<evidence type="ECO:0000256" key="1">
    <source>
        <dbReference type="ARBA" id="ARBA00008056"/>
    </source>
</evidence>
<name>A0A4Z1NZ50_9PEZI</name>